<dbReference type="AlphaFoldDB" id="A0A9P6DZ62"/>
<comment type="caution">
    <text evidence="2">The sequence shown here is derived from an EMBL/GenBank/DDBJ whole genome shotgun (WGS) entry which is preliminary data.</text>
</comment>
<gene>
    <name evidence="2" type="ORF">BS47DRAFT_1387539</name>
</gene>
<evidence type="ECO:0000313" key="2">
    <source>
        <dbReference type="EMBL" id="KAF9520206.1"/>
    </source>
</evidence>
<keyword evidence="3" id="KW-1185">Reference proteome</keyword>
<protein>
    <submittedName>
        <fullName evidence="2">Uncharacterized protein</fullName>
    </submittedName>
</protein>
<feature type="region of interest" description="Disordered" evidence="1">
    <location>
        <begin position="676"/>
        <end position="702"/>
    </location>
</feature>
<feature type="compositionally biased region" description="Acidic residues" evidence="1">
    <location>
        <begin position="352"/>
        <end position="363"/>
    </location>
</feature>
<evidence type="ECO:0000313" key="3">
    <source>
        <dbReference type="Proteomes" id="UP000886523"/>
    </source>
</evidence>
<dbReference type="EMBL" id="MU128913">
    <property type="protein sequence ID" value="KAF9520206.1"/>
    <property type="molecule type" value="Genomic_DNA"/>
</dbReference>
<feature type="compositionally biased region" description="Low complexity" evidence="1">
    <location>
        <begin position="309"/>
        <end position="320"/>
    </location>
</feature>
<feature type="region of interest" description="Disordered" evidence="1">
    <location>
        <begin position="303"/>
        <end position="383"/>
    </location>
</feature>
<sequence length="893" mass="96607">MASTIPKSPIKTYKKTRTFRSGPSKDHSDADTASVDTVTSQPHNGEHLGPVATQCAAKCKVMDAPPKVGPPGAKQKVCIVGSTPSTSQSTQVFVEMTERQVSQPVTDSHSSPAKTVHHAESPTPSSHLSPEKTAHCAEPPLPASNINLSSDDGPLSPSYLSDTPSQLLEEVQKYMPAELLKEAQAIPEARPGDLLHIWDANSVSAIVLSLLDGGVDPSEDVEYVDRTLNHVFQGTGVSRLVQEMRRGSCGPLGIVEGLNFFAEHCNLNLVQFEVKLLKLVKALCQCVYPNHEKAPLFHECSPSLKHRSTTSPTSHPRSSPVWCPHPLPSKAAHRQAKTVHFSNDDGSGNDGDSSELDDDENTDEDVHQDNTAMSPGAKTQGKSYVTGPLPIELANEVKGLMQAFTDALAKLTEKHNRPLHQVEHLANLTSTLKAKHASNPFNGYARKRKKEGLPALPSSELKDAYLKEKEAFDGDPEGLESWLEDLHILAQTARVDNDIKLTQGSKVAKSPEIEKIANGKFNLDKCLNDLFVKVLHQCLNGRGLLKWHEETEKAEKAKELKSRDAAYSAASKYIRNLFVDHAWFPNTVPWTCLLFMLAQHHVCIVGHKTWEGGEWRYLVSEFHKGKDCSIKVKSWNSEDEDEDDDIALIIDQTGTVVHCVHDIAIEHSSLNTAGPSNCQKGKKAQPKSTEVITSGDEMDDDSLGLDAPNKPTELTITHPILRASVPTSGHTFGKSNPLFCLAGPSDFVPGQPNSDHSVGLAGPSNFVPGQSSSDPLFGLTGQSNFVPGQSNSDTLFGLAGQSNFVPGQSNSDPLFGLTGQSNFVPCQPNSDPSVGLAGLAGPSNFVPHQSNSVFGLPGPSNSVPGVKSEVDWSILYQDMMQHGMYSSFGNMPE</sequence>
<dbReference type="Proteomes" id="UP000886523">
    <property type="component" value="Unassembled WGS sequence"/>
</dbReference>
<feature type="region of interest" description="Disordered" evidence="1">
    <location>
        <begin position="1"/>
        <end position="49"/>
    </location>
</feature>
<feature type="region of interest" description="Disordered" evidence="1">
    <location>
        <begin position="99"/>
        <end position="155"/>
    </location>
</feature>
<feature type="compositionally biased region" description="Polar residues" evidence="1">
    <location>
        <begin position="34"/>
        <end position="43"/>
    </location>
</feature>
<organism evidence="2 3">
    <name type="scientific">Hydnum rufescens UP504</name>
    <dbReference type="NCBI Taxonomy" id="1448309"/>
    <lineage>
        <taxon>Eukaryota</taxon>
        <taxon>Fungi</taxon>
        <taxon>Dikarya</taxon>
        <taxon>Basidiomycota</taxon>
        <taxon>Agaricomycotina</taxon>
        <taxon>Agaricomycetes</taxon>
        <taxon>Cantharellales</taxon>
        <taxon>Hydnaceae</taxon>
        <taxon>Hydnum</taxon>
    </lineage>
</organism>
<proteinExistence type="predicted"/>
<accession>A0A9P6DZ62</accession>
<feature type="compositionally biased region" description="Polar residues" evidence="1">
    <location>
        <begin position="99"/>
        <end position="113"/>
    </location>
</feature>
<name>A0A9P6DZ62_9AGAM</name>
<evidence type="ECO:0000256" key="1">
    <source>
        <dbReference type="SAM" id="MobiDB-lite"/>
    </source>
</evidence>
<reference evidence="2" key="1">
    <citation type="journal article" date="2020" name="Nat. Commun.">
        <title>Large-scale genome sequencing of mycorrhizal fungi provides insights into the early evolution of symbiotic traits.</title>
        <authorList>
            <person name="Miyauchi S."/>
            <person name="Kiss E."/>
            <person name="Kuo A."/>
            <person name="Drula E."/>
            <person name="Kohler A."/>
            <person name="Sanchez-Garcia M."/>
            <person name="Morin E."/>
            <person name="Andreopoulos B."/>
            <person name="Barry K.W."/>
            <person name="Bonito G."/>
            <person name="Buee M."/>
            <person name="Carver A."/>
            <person name="Chen C."/>
            <person name="Cichocki N."/>
            <person name="Clum A."/>
            <person name="Culley D."/>
            <person name="Crous P.W."/>
            <person name="Fauchery L."/>
            <person name="Girlanda M."/>
            <person name="Hayes R.D."/>
            <person name="Keri Z."/>
            <person name="LaButti K."/>
            <person name="Lipzen A."/>
            <person name="Lombard V."/>
            <person name="Magnuson J."/>
            <person name="Maillard F."/>
            <person name="Murat C."/>
            <person name="Nolan M."/>
            <person name="Ohm R.A."/>
            <person name="Pangilinan J."/>
            <person name="Pereira M.F."/>
            <person name="Perotto S."/>
            <person name="Peter M."/>
            <person name="Pfister S."/>
            <person name="Riley R."/>
            <person name="Sitrit Y."/>
            <person name="Stielow J.B."/>
            <person name="Szollosi G."/>
            <person name="Zifcakova L."/>
            <person name="Stursova M."/>
            <person name="Spatafora J.W."/>
            <person name="Tedersoo L."/>
            <person name="Vaario L.M."/>
            <person name="Yamada A."/>
            <person name="Yan M."/>
            <person name="Wang P."/>
            <person name="Xu J."/>
            <person name="Bruns T."/>
            <person name="Baldrian P."/>
            <person name="Vilgalys R."/>
            <person name="Dunand C."/>
            <person name="Henrissat B."/>
            <person name="Grigoriev I.V."/>
            <person name="Hibbett D."/>
            <person name="Nagy L.G."/>
            <person name="Martin F.M."/>
        </authorList>
    </citation>
    <scope>NUCLEOTIDE SEQUENCE</scope>
    <source>
        <strain evidence="2">UP504</strain>
    </source>
</reference>